<dbReference type="PANTHER" id="PTHR30246">
    <property type="entry name" value="2-KETO-3-DEOXY-6-PHOSPHOGLUCONATE ALDOLASE"/>
    <property type="match status" value="1"/>
</dbReference>
<keyword evidence="7" id="KW-1185">Reference proteome</keyword>
<name>A0A3A5MJW1_9MICO</name>
<gene>
    <name evidence="6" type="ORF">D6T64_03930</name>
</gene>
<dbReference type="PANTHER" id="PTHR30246:SF1">
    <property type="entry name" value="2-DEHYDRO-3-DEOXY-6-PHOSPHOGALACTONATE ALDOLASE-RELATED"/>
    <property type="match status" value="1"/>
</dbReference>
<dbReference type="Gene3D" id="3.20.20.70">
    <property type="entry name" value="Aldolase class I"/>
    <property type="match status" value="1"/>
</dbReference>
<dbReference type="GO" id="GO:0016829">
    <property type="term" value="F:lyase activity"/>
    <property type="evidence" value="ECO:0007669"/>
    <property type="project" value="UniProtKB-KW"/>
</dbReference>
<evidence type="ECO:0000256" key="4">
    <source>
        <dbReference type="ARBA" id="ARBA00023239"/>
    </source>
</evidence>
<evidence type="ECO:0000256" key="1">
    <source>
        <dbReference type="ARBA" id="ARBA00004761"/>
    </source>
</evidence>
<organism evidence="6 7">
    <name type="scientific">Cryobacterium melibiosiphilum</name>
    <dbReference type="NCBI Taxonomy" id="995039"/>
    <lineage>
        <taxon>Bacteria</taxon>
        <taxon>Bacillati</taxon>
        <taxon>Actinomycetota</taxon>
        <taxon>Actinomycetes</taxon>
        <taxon>Micrococcales</taxon>
        <taxon>Microbacteriaceae</taxon>
        <taxon>Cryobacterium</taxon>
    </lineage>
</organism>
<dbReference type="InterPro" id="IPR013785">
    <property type="entry name" value="Aldolase_TIM"/>
</dbReference>
<evidence type="ECO:0000256" key="2">
    <source>
        <dbReference type="ARBA" id="ARBA00006906"/>
    </source>
</evidence>
<dbReference type="AlphaFoldDB" id="A0A3A5MJW1"/>
<dbReference type="EMBL" id="QZVS01000060">
    <property type="protein sequence ID" value="RJT90450.1"/>
    <property type="molecule type" value="Genomic_DNA"/>
</dbReference>
<proteinExistence type="inferred from homology"/>
<dbReference type="SUPFAM" id="SSF51569">
    <property type="entry name" value="Aldolase"/>
    <property type="match status" value="1"/>
</dbReference>
<dbReference type="Proteomes" id="UP000272015">
    <property type="component" value="Unassembled WGS sequence"/>
</dbReference>
<comment type="caution">
    <text evidence="6">The sequence shown here is derived from an EMBL/GenBank/DDBJ whole genome shotgun (WGS) entry which is preliminary data.</text>
</comment>
<keyword evidence="5" id="KW-0119">Carbohydrate metabolism</keyword>
<keyword evidence="4" id="KW-0456">Lyase</keyword>
<comment type="similarity">
    <text evidence="2">Belongs to the KHG/KDPG aldolase family.</text>
</comment>
<dbReference type="Pfam" id="PF01081">
    <property type="entry name" value="Aldolase"/>
    <property type="match status" value="1"/>
</dbReference>
<evidence type="ECO:0000313" key="7">
    <source>
        <dbReference type="Proteomes" id="UP000272015"/>
    </source>
</evidence>
<sequence length="203" mass="20687">MASLENWFNTQFDGTPVMAILRGFSPERTVELAERAWDLGIRCVEVPIQSAQAINALALTVAAGAQRGLSVGAGTVTSTTHVAQAAGVGAAFTVSPGLDEVVAAASLAAGMAHLPGVATASDIQRAQNLGLTWVKAFPAATLGEDWFRAMQGPFPQLKIVATGGMNARNASAYLAAGASVVAVGSALEDSAQLDLLSLLLSPV</sequence>
<dbReference type="CDD" id="cd00452">
    <property type="entry name" value="KDPG_aldolase"/>
    <property type="match status" value="1"/>
</dbReference>
<evidence type="ECO:0000256" key="5">
    <source>
        <dbReference type="ARBA" id="ARBA00023277"/>
    </source>
</evidence>
<comment type="subunit">
    <text evidence="3">Homotrimer.</text>
</comment>
<accession>A0A3A5MJW1</accession>
<dbReference type="RefSeq" id="WP_119971934.1">
    <property type="nucleotide sequence ID" value="NZ_JBHSQA010000025.1"/>
</dbReference>
<reference evidence="6 7" key="1">
    <citation type="submission" date="2018-09" db="EMBL/GenBank/DDBJ databases">
        <title>Novel species of Cryobacterium.</title>
        <authorList>
            <person name="Liu Q."/>
            <person name="Xin Y.-H."/>
        </authorList>
    </citation>
    <scope>NUCLEOTIDE SEQUENCE [LARGE SCALE GENOMIC DNA]</scope>
    <source>
        <strain evidence="6 7">Hh39</strain>
    </source>
</reference>
<evidence type="ECO:0000313" key="6">
    <source>
        <dbReference type="EMBL" id="RJT90450.1"/>
    </source>
</evidence>
<dbReference type="InterPro" id="IPR000887">
    <property type="entry name" value="Aldlse_KDPG_KHG"/>
</dbReference>
<comment type="pathway">
    <text evidence="1">Carbohydrate acid metabolism.</text>
</comment>
<protein>
    <submittedName>
        <fullName evidence="6">2-dehydro-3-deoxyphosphogluconate aldolase</fullName>
    </submittedName>
</protein>
<evidence type="ECO:0000256" key="3">
    <source>
        <dbReference type="ARBA" id="ARBA00011233"/>
    </source>
</evidence>
<dbReference type="OrthoDB" id="9805177at2"/>